<protein>
    <submittedName>
        <fullName evidence="1">Uncharacterized protein</fullName>
    </submittedName>
</protein>
<dbReference type="AlphaFoldDB" id="A0A3N4LAP7"/>
<dbReference type="EMBL" id="ML121581">
    <property type="protein sequence ID" value="RPB19933.1"/>
    <property type="molecule type" value="Genomic_DNA"/>
</dbReference>
<proteinExistence type="predicted"/>
<dbReference type="Proteomes" id="UP000267821">
    <property type="component" value="Unassembled WGS sequence"/>
</dbReference>
<organism evidence="1 2">
    <name type="scientific">Terfezia boudieri ATCC MYA-4762</name>
    <dbReference type="NCBI Taxonomy" id="1051890"/>
    <lineage>
        <taxon>Eukaryota</taxon>
        <taxon>Fungi</taxon>
        <taxon>Dikarya</taxon>
        <taxon>Ascomycota</taxon>
        <taxon>Pezizomycotina</taxon>
        <taxon>Pezizomycetes</taxon>
        <taxon>Pezizales</taxon>
        <taxon>Pezizaceae</taxon>
        <taxon>Terfezia</taxon>
    </lineage>
</organism>
<keyword evidence="2" id="KW-1185">Reference proteome</keyword>
<accession>A0A3N4LAP7</accession>
<reference evidence="1 2" key="1">
    <citation type="journal article" date="2018" name="Nat. Ecol. Evol.">
        <title>Pezizomycetes genomes reveal the molecular basis of ectomycorrhizal truffle lifestyle.</title>
        <authorList>
            <person name="Murat C."/>
            <person name="Payen T."/>
            <person name="Noel B."/>
            <person name="Kuo A."/>
            <person name="Morin E."/>
            <person name="Chen J."/>
            <person name="Kohler A."/>
            <person name="Krizsan K."/>
            <person name="Balestrini R."/>
            <person name="Da Silva C."/>
            <person name="Montanini B."/>
            <person name="Hainaut M."/>
            <person name="Levati E."/>
            <person name="Barry K.W."/>
            <person name="Belfiori B."/>
            <person name="Cichocki N."/>
            <person name="Clum A."/>
            <person name="Dockter R.B."/>
            <person name="Fauchery L."/>
            <person name="Guy J."/>
            <person name="Iotti M."/>
            <person name="Le Tacon F."/>
            <person name="Lindquist E.A."/>
            <person name="Lipzen A."/>
            <person name="Malagnac F."/>
            <person name="Mello A."/>
            <person name="Molinier V."/>
            <person name="Miyauchi S."/>
            <person name="Poulain J."/>
            <person name="Riccioni C."/>
            <person name="Rubini A."/>
            <person name="Sitrit Y."/>
            <person name="Splivallo R."/>
            <person name="Traeger S."/>
            <person name="Wang M."/>
            <person name="Zifcakova L."/>
            <person name="Wipf D."/>
            <person name="Zambonelli A."/>
            <person name="Paolocci F."/>
            <person name="Nowrousian M."/>
            <person name="Ottonello S."/>
            <person name="Baldrian P."/>
            <person name="Spatafora J.W."/>
            <person name="Henrissat B."/>
            <person name="Nagy L.G."/>
            <person name="Aury J.M."/>
            <person name="Wincker P."/>
            <person name="Grigoriev I.V."/>
            <person name="Bonfante P."/>
            <person name="Martin F.M."/>
        </authorList>
    </citation>
    <scope>NUCLEOTIDE SEQUENCE [LARGE SCALE GENOMIC DNA]</scope>
    <source>
        <strain evidence="1 2">ATCC MYA-4762</strain>
    </source>
</reference>
<dbReference type="OrthoDB" id="5424754at2759"/>
<sequence length="168" mass="19313">MKGNRDPSFLDRINGVFICFVALAMRHSLKAWRTGDCNPVIQEFKYETAWCTYERLMNTWEIHPKAIQDLIVNNIKADLVRRIAAQVRLVEVELVNAPQVEDEGRYEAELRKELEHSYKRLDVPAEKRRREGSLLRDSSVELAGPLDLEIGEVLAETGDIDEEEGESD</sequence>
<name>A0A3N4LAP7_9PEZI</name>
<evidence type="ECO:0000313" key="1">
    <source>
        <dbReference type="EMBL" id="RPB19933.1"/>
    </source>
</evidence>
<evidence type="ECO:0000313" key="2">
    <source>
        <dbReference type="Proteomes" id="UP000267821"/>
    </source>
</evidence>
<gene>
    <name evidence="1" type="ORF">L211DRAFT_852803</name>
</gene>
<dbReference type="InParanoid" id="A0A3N4LAP7"/>